<evidence type="ECO:0000259" key="1">
    <source>
        <dbReference type="Pfam" id="PF01617"/>
    </source>
</evidence>
<dbReference type="AlphaFoldDB" id="Q1WEX7"/>
<dbReference type="EMBL" id="DQ335244">
    <property type="protein sequence ID" value="ABD93644.1"/>
    <property type="molecule type" value="Genomic_DNA"/>
</dbReference>
<dbReference type="InterPro" id="IPR002566">
    <property type="entry name" value="Msp4_OMP-like"/>
</dbReference>
<evidence type="ECO:0000313" key="2">
    <source>
        <dbReference type="EMBL" id="ABD93644.1"/>
    </source>
</evidence>
<organism evidence="2">
    <name type="scientific">Ehrlichia muris</name>
    <dbReference type="NCBI Taxonomy" id="35795"/>
    <lineage>
        <taxon>Bacteria</taxon>
        <taxon>Pseudomonadati</taxon>
        <taxon>Pseudomonadota</taxon>
        <taxon>Alphaproteobacteria</taxon>
        <taxon>Rickettsiales</taxon>
        <taxon>Anaplasmataceae</taxon>
        <taxon>Ehrlichia</taxon>
    </lineage>
</organism>
<reference evidence="2" key="1">
    <citation type="journal article" date="2005" name="Ann. N. Y. Acad. Sci.">
        <title>Analysis of ehrlichial p28 gene expression in a murine model of persistent infection.</title>
        <authorList>
            <person name="Crocquet-Valdes P.A."/>
            <person name="McBride J.W."/>
            <person name="Feng H.M."/>
            <person name="Ismail N."/>
            <person name="Small M.A."/>
            <person name="Yu X.J."/>
            <person name="Walker D.H."/>
        </authorList>
    </citation>
    <scope>NUCLEOTIDE SEQUENCE</scope>
    <source>
        <strain evidence="2">AS145</strain>
    </source>
</reference>
<dbReference type="Gene3D" id="2.40.160.20">
    <property type="match status" value="1"/>
</dbReference>
<dbReference type="Pfam" id="PF01617">
    <property type="entry name" value="Surface_Ag_2"/>
    <property type="match status" value="1"/>
</dbReference>
<dbReference type="SUPFAM" id="SSF56925">
    <property type="entry name" value="OMPA-like"/>
    <property type="match status" value="1"/>
</dbReference>
<protein>
    <submittedName>
        <fullName evidence="2">Major outer membrane protein P28-5</fullName>
    </submittedName>
</protein>
<sequence length="291" mass="32797">MVKKLNFVNAVLALLLFLFPFQSFTISIDNNIITQKVGLYISGQYKPSVPYFKSFSVEENNKVVDLAGLDTGVSYITEATLQDNTKFSIPYIAKFKNNFTNFSSAIGYYSGQGLRLELEGSYGNFDVVNCKNCTVKDAGRYFALVREKETNQFYPKAHTNNGSPKTSYYTFMKNNGISIASVMMNSCYDFSFNNLKILPYVCVGIGGDFIEFFEATYIKFACQGKIGINYTISPSISIFTDGYYHKVINNQFKNLHVKYPHTLKDSPKITFATAKLNIGYLGGEIGMRFIF</sequence>
<name>Q1WEX7_9RICK</name>
<proteinExistence type="predicted"/>
<dbReference type="InterPro" id="IPR011250">
    <property type="entry name" value="OMP/PagP_B-barrel"/>
</dbReference>
<accession>Q1WEX7</accession>
<feature type="domain" description="Msp4/OMP-like" evidence="1">
    <location>
        <begin position="37"/>
        <end position="291"/>
    </location>
</feature>